<evidence type="ECO:0000313" key="3">
    <source>
        <dbReference type="Proteomes" id="UP000194266"/>
    </source>
</evidence>
<name>A0ABX3YBC3_9ACTN</name>
<evidence type="ECO:0000256" key="1">
    <source>
        <dbReference type="ARBA" id="ARBA00038414"/>
    </source>
</evidence>
<dbReference type="InterPro" id="IPR053714">
    <property type="entry name" value="Iso_Racemase_Enz_sf"/>
</dbReference>
<proteinExistence type="inferred from homology"/>
<dbReference type="Pfam" id="PF01177">
    <property type="entry name" value="Asp_Glu_race"/>
    <property type="match status" value="1"/>
</dbReference>
<dbReference type="InterPro" id="IPR015942">
    <property type="entry name" value="Asp/Glu/hydantoin_racemase"/>
</dbReference>
<dbReference type="EMBL" id="MRYD01000249">
    <property type="protein sequence ID" value="OSZ56841.1"/>
    <property type="molecule type" value="Genomic_DNA"/>
</dbReference>
<accession>A0ABX3YBC3</accession>
<protein>
    <submittedName>
        <fullName evidence="2">Arylsulfatase</fullName>
    </submittedName>
</protein>
<gene>
    <name evidence="2" type="ORF">OQI_30660</name>
</gene>
<dbReference type="RefSeq" id="WP_086172487.1">
    <property type="nucleotide sequence ID" value="NZ_MRYD01000249.1"/>
</dbReference>
<sequence>MLALLHTSPVHVPVFDALRDADRPGLRLRHLVREDLLERARRDGPEAVAGEVRAVLVRAAGDGARAVLCTCSTLGGVAEAAASVAGVPVLRVDRPMAAAAVAAGPRVVVLAALESTLGPTAALIEEEARRAGRAVAVRTVLVDGAWSCFEAGDTAGYARQVVAAADALTPADADAIVLAQASMAPAQRLTTTTVPVLSSPRPGLAAAAEAALAG</sequence>
<evidence type="ECO:0000313" key="2">
    <source>
        <dbReference type="EMBL" id="OSZ56841.1"/>
    </source>
</evidence>
<dbReference type="Proteomes" id="UP000194266">
    <property type="component" value="Unassembled WGS sequence"/>
</dbReference>
<organism evidence="2 3">
    <name type="scientific">Streptomyces pharetrae CZA14</name>
    <dbReference type="NCBI Taxonomy" id="1144883"/>
    <lineage>
        <taxon>Bacteria</taxon>
        <taxon>Bacillati</taxon>
        <taxon>Actinomycetota</taxon>
        <taxon>Actinomycetes</taxon>
        <taxon>Kitasatosporales</taxon>
        <taxon>Streptomycetaceae</taxon>
        <taxon>Streptomyces</taxon>
    </lineage>
</organism>
<dbReference type="Gene3D" id="3.40.50.12500">
    <property type="match status" value="1"/>
</dbReference>
<reference evidence="2 3" key="1">
    <citation type="submission" date="2016-12" db="EMBL/GenBank/DDBJ databases">
        <title>Genome Mining:The Detection of Biosynthetic Gene Clusters to Aid in the Expression of Curamycin A produced by Streptomyces sp. strain CZA14.</title>
        <authorList>
            <person name="Durrell K.A."/>
            <person name="Kirby B.M."/>
            <person name="Khan W."/>
            <person name="Mthethwa T."/>
            <person name="Le Roes-Hill M."/>
        </authorList>
    </citation>
    <scope>NUCLEOTIDE SEQUENCE [LARGE SCALE GENOMIC DNA]</scope>
    <source>
        <strain evidence="2 3">CZA14</strain>
    </source>
</reference>
<comment type="caution">
    <text evidence="2">The sequence shown here is derived from an EMBL/GenBank/DDBJ whole genome shotgun (WGS) entry which is preliminary data.</text>
</comment>
<keyword evidence="3" id="KW-1185">Reference proteome</keyword>
<comment type="similarity">
    <text evidence="1">Belongs to the HyuE racemase family.</text>
</comment>